<evidence type="ECO:0000256" key="9">
    <source>
        <dbReference type="SAM" id="Phobius"/>
    </source>
</evidence>
<keyword evidence="9" id="KW-0472">Membrane</keyword>
<keyword evidence="3 7" id="KW-0349">Heme</keyword>
<dbReference type="GO" id="GO:0005506">
    <property type="term" value="F:iron ion binding"/>
    <property type="evidence" value="ECO:0007669"/>
    <property type="project" value="InterPro"/>
</dbReference>
<dbReference type="GO" id="GO:0004497">
    <property type="term" value="F:monooxygenase activity"/>
    <property type="evidence" value="ECO:0007669"/>
    <property type="project" value="UniProtKB-KW"/>
</dbReference>
<evidence type="ECO:0000256" key="3">
    <source>
        <dbReference type="ARBA" id="ARBA00022617"/>
    </source>
</evidence>
<dbReference type="InterPro" id="IPR017972">
    <property type="entry name" value="Cyt_P450_CS"/>
</dbReference>
<evidence type="ECO:0000313" key="11">
    <source>
        <dbReference type="Proteomes" id="UP000315783"/>
    </source>
</evidence>
<proteinExistence type="inferred from homology"/>
<dbReference type="Proteomes" id="UP000315783">
    <property type="component" value="Unassembled WGS sequence"/>
</dbReference>
<evidence type="ECO:0000256" key="8">
    <source>
        <dbReference type="RuleBase" id="RU000461"/>
    </source>
</evidence>
<dbReference type="SUPFAM" id="SSF48264">
    <property type="entry name" value="Cytochrome P450"/>
    <property type="match status" value="1"/>
</dbReference>
<dbReference type="InterPro" id="IPR050121">
    <property type="entry name" value="Cytochrome_P450_monoxygenase"/>
</dbReference>
<dbReference type="PANTHER" id="PTHR24305:SF96">
    <property type="entry name" value="CYTOCHROME P450 MONOOXYGENASE STCB-RELATED"/>
    <property type="match status" value="1"/>
</dbReference>
<dbReference type="EMBL" id="SPUK01000050">
    <property type="protein sequence ID" value="TQV89966.1"/>
    <property type="molecule type" value="Genomic_DNA"/>
</dbReference>
<dbReference type="GO" id="GO:0016705">
    <property type="term" value="F:oxidoreductase activity, acting on paired donors, with incorporation or reduction of molecular oxygen"/>
    <property type="evidence" value="ECO:0007669"/>
    <property type="project" value="InterPro"/>
</dbReference>
<dbReference type="Pfam" id="PF00067">
    <property type="entry name" value="p450"/>
    <property type="match status" value="1"/>
</dbReference>
<dbReference type="PANTHER" id="PTHR24305">
    <property type="entry name" value="CYTOCHROME P450"/>
    <property type="match status" value="1"/>
</dbReference>
<evidence type="ECO:0000256" key="1">
    <source>
        <dbReference type="ARBA" id="ARBA00001971"/>
    </source>
</evidence>
<gene>
    <name evidence="10" type="ORF">IF1G_11364</name>
</gene>
<keyword evidence="6 7" id="KW-0408">Iron</keyword>
<dbReference type="AlphaFoldDB" id="A0A545UKH9"/>
<dbReference type="Gene3D" id="1.10.630.10">
    <property type="entry name" value="Cytochrome P450"/>
    <property type="match status" value="1"/>
</dbReference>
<keyword evidence="4 7" id="KW-0479">Metal-binding</keyword>
<dbReference type="PRINTS" id="PR00385">
    <property type="entry name" value="P450"/>
</dbReference>
<dbReference type="PRINTS" id="PR00463">
    <property type="entry name" value="EP450I"/>
</dbReference>
<dbReference type="InterPro" id="IPR036396">
    <property type="entry name" value="Cyt_P450_sf"/>
</dbReference>
<evidence type="ECO:0000256" key="2">
    <source>
        <dbReference type="ARBA" id="ARBA00010617"/>
    </source>
</evidence>
<dbReference type="InterPro" id="IPR001128">
    <property type="entry name" value="Cyt_P450"/>
</dbReference>
<dbReference type="STRING" id="43265.A0A545UKH9"/>
<keyword evidence="8" id="KW-0503">Monooxygenase</keyword>
<accession>A0A545UKH9</accession>
<evidence type="ECO:0000256" key="7">
    <source>
        <dbReference type="PIRSR" id="PIRSR602401-1"/>
    </source>
</evidence>
<comment type="caution">
    <text evidence="10">The sequence shown here is derived from an EMBL/GenBank/DDBJ whole genome shotgun (WGS) entry which is preliminary data.</text>
</comment>
<comment type="similarity">
    <text evidence="2 8">Belongs to the cytochrome P450 family.</text>
</comment>
<keyword evidence="11" id="KW-1185">Reference proteome</keyword>
<dbReference type="CDD" id="cd11059">
    <property type="entry name" value="CYP_fungal"/>
    <property type="match status" value="1"/>
</dbReference>
<sequence>MEPQLLNGVKIYAVLVAIATFWVLSKLIAILRNPISHVPGPWYTRFTRLPNQLSMLRGFTPGYAHELHQKYGRIVRTGPDEVSIADISDVKKVYDYKETFVKHPAYRTLAPSKVDSMFNTSDIELHRRYRRLLAPPMSESSLKPIISEVYSHANATIYKMGEELQTRGAIDVFKWWWFYATDTVGDLTFGSSFNMTESGKKNQYFEDLLAVNKSAGIRLLVPSLNKLAQYITIPLVSDAIEGAKRMRNYAVQSIARQKESALAGNANAKNTLFSKVFEAKDNDILTEEEVIVNAQTYITAGSDTTSNTLTYLTWAVTSHPQIRDKLVAEVATLPDAFTEADTRELRYLDQVIKETLRLYAAVPCTLARVVPPEGVSLSGYWIKGGTTVGCQAYTMHRDAEIFPDPDSFVPERWENPTKAMKDALMAFGRGTRICPGAHLAMIEMRLAVALFWRKFPTATMSAKEGMSEADMEPKIYLLTSPAGKRCLVEG</sequence>
<evidence type="ECO:0000256" key="5">
    <source>
        <dbReference type="ARBA" id="ARBA00023002"/>
    </source>
</evidence>
<organism evidence="10 11">
    <name type="scientific">Cordyceps javanica</name>
    <dbReference type="NCBI Taxonomy" id="43265"/>
    <lineage>
        <taxon>Eukaryota</taxon>
        <taxon>Fungi</taxon>
        <taxon>Dikarya</taxon>
        <taxon>Ascomycota</taxon>
        <taxon>Pezizomycotina</taxon>
        <taxon>Sordariomycetes</taxon>
        <taxon>Hypocreomycetidae</taxon>
        <taxon>Hypocreales</taxon>
        <taxon>Cordycipitaceae</taxon>
        <taxon>Cordyceps</taxon>
    </lineage>
</organism>
<dbReference type="OrthoDB" id="1470350at2759"/>
<evidence type="ECO:0000256" key="4">
    <source>
        <dbReference type="ARBA" id="ARBA00022723"/>
    </source>
</evidence>
<dbReference type="InterPro" id="IPR002401">
    <property type="entry name" value="Cyt_P450_E_grp-I"/>
</dbReference>
<dbReference type="PROSITE" id="PS00086">
    <property type="entry name" value="CYTOCHROME_P450"/>
    <property type="match status" value="1"/>
</dbReference>
<keyword evidence="5 8" id="KW-0560">Oxidoreductase</keyword>
<feature type="transmembrane region" description="Helical" evidence="9">
    <location>
        <begin position="12"/>
        <end position="31"/>
    </location>
</feature>
<comment type="cofactor">
    <cofactor evidence="1 7">
        <name>heme</name>
        <dbReference type="ChEBI" id="CHEBI:30413"/>
    </cofactor>
</comment>
<reference evidence="10 11" key="1">
    <citation type="journal article" date="2019" name="Appl. Microbiol. Biotechnol.">
        <title>Genome sequence of Isaria javanica and comparative genome analysis insights into family S53 peptidase evolution in fungal entomopathogens.</title>
        <authorList>
            <person name="Lin R."/>
            <person name="Zhang X."/>
            <person name="Xin B."/>
            <person name="Zou M."/>
            <person name="Gao Y."/>
            <person name="Qin F."/>
            <person name="Hu Q."/>
            <person name="Xie B."/>
            <person name="Cheng X."/>
        </authorList>
    </citation>
    <scope>NUCLEOTIDE SEQUENCE [LARGE SCALE GENOMIC DNA]</scope>
    <source>
        <strain evidence="10 11">IJ1G</strain>
    </source>
</reference>
<evidence type="ECO:0000313" key="10">
    <source>
        <dbReference type="EMBL" id="TQV89966.1"/>
    </source>
</evidence>
<protein>
    <submittedName>
        <fullName evidence="10">Cytochrome P450</fullName>
    </submittedName>
</protein>
<keyword evidence="9" id="KW-0812">Transmembrane</keyword>
<keyword evidence="9" id="KW-1133">Transmembrane helix</keyword>
<name>A0A545UKH9_9HYPO</name>
<feature type="binding site" description="axial binding residue" evidence="7">
    <location>
        <position position="434"/>
    </location>
    <ligand>
        <name>heme</name>
        <dbReference type="ChEBI" id="CHEBI:30413"/>
    </ligand>
    <ligandPart>
        <name>Fe</name>
        <dbReference type="ChEBI" id="CHEBI:18248"/>
    </ligandPart>
</feature>
<dbReference type="GO" id="GO:0020037">
    <property type="term" value="F:heme binding"/>
    <property type="evidence" value="ECO:0007669"/>
    <property type="project" value="InterPro"/>
</dbReference>
<evidence type="ECO:0000256" key="6">
    <source>
        <dbReference type="ARBA" id="ARBA00023004"/>
    </source>
</evidence>